<evidence type="ECO:0000256" key="1">
    <source>
        <dbReference type="ARBA" id="ARBA00022478"/>
    </source>
</evidence>
<sequence>MGIDPSVIEEVQKRANVYDVISDYITLKRVGSSYTALCPFHNEKTPSFMVSPDKNIFKCFGCGKAGDAIKFVMEYEGLSYIDAVVKLANKYGIPIKYTGKESNFKGLYSVTKKITEFYKEQLKHNKEAKNYLFDRNLSPSVIEHFELGYSPEDNNLLLKYAKENNITDEELTQIGILNNNKKDRFSGRIIFPIKDQKGNIVAFGGRIIKDSNTAKYINSPETVIYRKSEVLYGFYEARDYIREKNEVIIVEGYIDLLSLWQIGIKNVVATLGTAFTKEHANLISKFANSVILMFDNDNAGKKAVISASKELLKKDLEIKYLKIPEGKDPADLSTKGYRFVKSLLDEAKDIFDVLIDNLLSLKDLQDINTRKKREDIINIYLELLANVENISKLDTYLELLAKAIGTTKDIFYTRLQKLRANIKKEKPEEKDKNKLNLNYNERLLLKAIIKDKTLLKKYDFFDKMLVSQLFRYFIEQIKEDKLGEEEEQIILNFEEEPTEESINQIVKKLQADWKEKELGLLAFNPETNPTDLLLIKKSKLNELKNRR</sequence>
<keyword evidence="1 12" id="KW-0240">DNA-directed RNA polymerase</keyword>
<evidence type="ECO:0000256" key="14">
    <source>
        <dbReference type="PIRSR" id="PIRSR002811-1"/>
    </source>
</evidence>
<evidence type="ECO:0000256" key="5">
    <source>
        <dbReference type="ARBA" id="ARBA00022705"/>
    </source>
</evidence>
<dbReference type="InterPro" id="IPR013264">
    <property type="entry name" value="DNAG_N"/>
</dbReference>
<keyword evidence="2 12" id="KW-0639">Primosome</keyword>
<dbReference type="CDD" id="cd03364">
    <property type="entry name" value="TOPRIM_DnaG_primases"/>
    <property type="match status" value="1"/>
</dbReference>
<dbReference type="SUPFAM" id="SSF56731">
    <property type="entry name" value="DNA primase core"/>
    <property type="match status" value="1"/>
</dbReference>
<evidence type="ECO:0000256" key="10">
    <source>
        <dbReference type="ARBA" id="ARBA00023125"/>
    </source>
</evidence>
<comment type="function">
    <text evidence="12 13">RNA polymerase that catalyzes the synthesis of short RNA molecules used as primers for DNA polymerase during DNA replication.</text>
</comment>
<evidence type="ECO:0000256" key="11">
    <source>
        <dbReference type="ARBA" id="ARBA00023163"/>
    </source>
</evidence>
<keyword evidence="8 12" id="KW-0862">Zinc</keyword>
<keyword evidence="11 12" id="KW-0804">Transcription</keyword>
<dbReference type="InterPro" id="IPR036977">
    <property type="entry name" value="DNA_primase_Znf_CHC2"/>
</dbReference>
<dbReference type="RefSeq" id="WP_265134435.1">
    <property type="nucleotide sequence ID" value="NZ_FXTX01000009.1"/>
</dbReference>
<evidence type="ECO:0000313" key="17">
    <source>
        <dbReference type="Proteomes" id="UP001157947"/>
    </source>
</evidence>
<comment type="caution">
    <text evidence="16">The sequence shown here is derived from an EMBL/GenBank/DDBJ whole genome shotgun (WGS) entry which is preliminary data.</text>
</comment>
<keyword evidence="17" id="KW-1185">Reference proteome</keyword>
<accession>A0AA45WLR2</accession>
<dbReference type="PIRSF" id="PIRSF002811">
    <property type="entry name" value="DnaG"/>
    <property type="match status" value="1"/>
</dbReference>
<keyword evidence="7 12" id="KW-0863">Zinc-finger</keyword>
<evidence type="ECO:0000256" key="8">
    <source>
        <dbReference type="ARBA" id="ARBA00022833"/>
    </source>
</evidence>
<evidence type="ECO:0000256" key="7">
    <source>
        <dbReference type="ARBA" id="ARBA00022771"/>
    </source>
</evidence>
<keyword evidence="3 12" id="KW-0808">Transferase</keyword>
<dbReference type="Gene3D" id="3.90.580.10">
    <property type="entry name" value="Zinc finger, CHC2-type domain"/>
    <property type="match status" value="1"/>
</dbReference>
<protein>
    <recommendedName>
        <fullName evidence="12 13">DNA primase</fullName>
        <ecNumber evidence="12">2.7.7.101</ecNumber>
    </recommendedName>
</protein>
<dbReference type="FunFam" id="3.90.580.10:FF:000001">
    <property type="entry name" value="DNA primase"/>
    <property type="match status" value="1"/>
</dbReference>
<keyword evidence="9" id="KW-0460">Magnesium</keyword>
<keyword evidence="6 12" id="KW-0479">Metal-binding</keyword>
<dbReference type="AlphaFoldDB" id="A0AA45WLR2"/>
<comment type="similarity">
    <text evidence="12 13">Belongs to the DnaG primase family.</text>
</comment>
<feature type="domain" description="Toprim" evidence="15">
    <location>
        <begin position="245"/>
        <end position="326"/>
    </location>
</feature>
<dbReference type="EC" id="2.7.7.101" evidence="12"/>
<proteinExistence type="inferred from homology"/>
<comment type="domain">
    <text evidence="12">Contains an N-terminal zinc-binding domain, a central core domain that contains the primase activity, and a C-terminal DnaB-binding domain.</text>
</comment>
<dbReference type="Pfam" id="PF13155">
    <property type="entry name" value="Toprim_2"/>
    <property type="match status" value="1"/>
</dbReference>
<evidence type="ECO:0000256" key="9">
    <source>
        <dbReference type="ARBA" id="ARBA00022842"/>
    </source>
</evidence>
<evidence type="ECO:0000256" key="13">
    <source>
        <dbReference type="PIRNR" id="PIRNR002811"/>
    </source>
</evidence>
<dbReference type="PANTHER" id="PTHR30313">
    <property type="entry name" value="DNA PRIMASE"/>
    <property type="match status" value="1"/>
</dbReference>
<organism evidence="16 17">
    <name type="scientific">Venenivibrio stagnispumantis</name>
    <dbReference type="NCBI Taxonomy" id="407998"/>
    <lineage>
        <taxon>Bacteria</taxon>
        <taxon>Pseudomonadati</taxon>
        <taxon>Aquificota</taxon>
        <taxon>Aquificia</taxon>
        <taxon>Aquificales</taxon>
        <taxon>Hydrogenothermaceae</taxon>
        <taxon>Venenivibrio</taxon>
    </lineage>
</organism>
<dbReference type="Pfam" id="PF08275">
    <property type="entry name" value="DNAG_N"/>
    <property type="match status" value="1"/>
</dbReference>
<dbReference type="Pfam" id="PF01807">
    <property type="entry name" value="Zn_ribbon_DnaG"/>
    <property type="match status" value="1"/>
</dbReference>
<dbReference type="NCBIfam" id="TIGR01391">
    <property type="entry name" value="dnaG"/>
    <property type="match status" value="1"/>
</dbReference>
<keyword evidence="10 12" id="KW-0238">DNA-binding</keyword>
<evidence type="ECO:0000256" key="3">
    <source>
        <dbReference type="ARBA" id="ARBA00022679"/>
    </source>
</evidence>
<comment type="catalytic activity">
    <reaction evidence="12">
        <text>ssDNA + n NTP = ssDNA/pppN(pN)n-1 hybrid + (n-1) diphosphate.</text>
        <dbReference type="EC" id="2.7.7.101"/>
    </reaction>
</comment>
<dbReference type="GO" id="GO:0005737">
    <property type="term" value="C:cytoplasm"/>
    <property type="evidence" value="ECO:0007669"/>
    <property type="project" value="TreeGrafter"/>
</dbReference>
<keyword evidence="5 12" id="KW-0235">DNA replication</keyword>
<gene>
    <name evidence="12" type="primary">dnaG</name>
    <name evidence="16" type="ORF">SAMN06264868_10914</name>
</gene>
<evidence type="ECO:0000256" key="12">
    <source>
        <dbReference type="HAMAP-Rule" id="MF_00974"/>
    </source>
</evidence>
<evidence type="ECO:0000256" key="6">
    <source>
        <dbReference type="ARBA" id="ARBA00022723"/>
    </source>
</evidence>
<dbReference type="GO" id="GO:1990077">
    <property type="term" value="C:primosome complex"/>
    <property type="evidence" value="ECO:0007669"/>
    <property type="project" value="UniProtKB-KW"/>
</dbReference>
<dbReference type="GO" id="GO:0000428">
    <property type="term" value="C:DNA-directed RNA polymerase complex"/>
    <property type="evidence" value="ECO:0007669"/>
    <property type="project" value="UniProtKB-KW"/>
</dbReference>
<comment type="cofactor">
    <cofactor evidence="12 13 14">
        <name>Zn(2+)</name>
        <dbReference type="ChEBI" id="CHEBI:29105"/>
    </cofactor>
    <text evidence="12 13 14">Binds 1 zinc ion per monomer.</text>
</comment>
<dbReference type="Gene3D" id="3.40.1360.10">
    <property type="match status" value="1"/>
</dbReference>
<name>A0AA45WLR2_9AQUI</name>
<dbReference type="InterPro" id="IPR006171">
    <property type="entry name" value="TOPRIM_dom"/>
</dbReference>
<dbReference type="SMART" id="SM00400">
    <property type="entry name" value="ZnF_CHCC"/>
    <property type="match status" value="1"/>
</dbReference>
<dbReference type="Gene3D" id="3.90.980.10">
    <property type="entry name" value="DNA primase, catalytic core, N-terminal domain"/>
    <property type="match status" value="1"/>
</dbReference>
<evidence type="ECO:0000256" key="4">
    <source>
        <dbReference type="ARBA" id="ARBA00022695"/>
    </source>
</evidence>
<keyword evidence="4 12" id="KW-0548">Nucleotidyltransferase</keyword>
<dbReference type="InterPro" id="IPR034151">
    <property type="entry name" value="TOPRIM_DnaG_bac"/>
</dbReference>
<dbReference type="InterPro" id="IPR002694">
    <property type="entry name" value="Znf_CHC2"/>
</dbReference>
<dbReference type="PANTHER" id="PTHR30313:SF2">
    <property type="entry name" value="DNA PRIMASE"/>
    <property type="match status" value="1"/>
</dbReference>
<evidence type="ECO:0000256" key="2">
    <source>
        <dbReference type="ARBA" id="ARBA00022515"/>
    </source>
</evidence>
<evidence type="ECO:0000259" key="15">
    <source>
        <dbReference type="PROSITE" id="PS50880"/>
    </source>
</evidence>
<dbReference type="SUPFAM" id="SSF57783">
    <property type="entry name" value="Zinc beta-ribbon"/>
    <property type="match status" value="1"/>
</dbReference>
<dbReference type="GO" id="GO:0008270">
    <property type="term" value="F:zinc ion binding"/>
    <property type="evidence" value="ECO:0007669"/>
    <property type="project" value="UniProtKB-UniRule"/>
</dbReference>
<dbReference type="Proteomes" id="UP001157947">
    <property type="component" value="Unassembled WGS sequence"/>
</dbReference>
<dbReference type="GO" id="GO:0003899">
    <property type="term" value="F:DNA-directed RNA polymerase activity"/>
    <property type="evidence" value="ECO:0007669"/>
    <property type="project" value="UniProtKB-UniRule"/>
</dbReference>
<dbReference type="InterPro" id="IPR037068">
    <property type="entry name" value="DNA_primase_core_N_sf"/>
</dbReference>
<dbReference type="InterPro" id="IPR050219">
    <property type="entry name" value="DnaG_primase"/>
</dbReference>
<dbReference type="InterPro" id="IPR030846">
    <property type="entry name" value="DnaG_bac"/>
</dbReference>
<dbReference type="GO" id="GO:0006269">
    <property type="term" value="P:DNA replication, synthesis of primer"/>
    <property type="evidence" value="ECO:0007669"/>
    <property type="project" value="UniProtKB-UniRule"/>
</dbReference>
<dbReference type="GO" id="GO:0003677">
    <property type="term" value="F:DNA binding"/>
    <property type="evidence" value="ECO:0007669"/>
    <property type="project" value="UniProtKB-KW"/>
</dbReference>
<dbReference type="PROSITE" id="PS50880">
    <property type="entry name" value="TOPRIM"/>
    <property type="match status" value="1"/>
</dbReference>
<dbReference type="SMART" id="SM00493">
    <property type="entry name" value="TOPRIM"/>
    <property type="match status" value="1"/>
</dbReference>
<feature type="zinc finger region" description="CHC2-type" evidence="12 14">
    <location>
        <begin position="38"/>
        <end position="62"/>
    </location>
</feature>
<dbReference type="HAMAP" id="MF_00974">
    <property type="entry name" value="DNA_primase_DnaG"/>
    <property type="match status" value="1"/>
</dbReference>
<evidence type="ECO:0000313" key="16">
    <source>
        <dbReference type="EMBL" id="SMP11862.1"/>
    </source>
</evidence>
<comment type="subunit">
    <text evidence="12">Monomer. Interacts with DnaB.</text>
</comment>
<dbReference type="EMBL" id="FXTX01000009">
    <property type="protein sequence ID" value="SMP11862.1"/>
    <property type="molecule type" value="Genomic_DNA"/>
</dbReference>
<reference evidence="16" key="1">
    <citation type="submission" date="2017-05" db="EMBL/GenBank/DDBJ databases">
        <authorList>
            <person name="Varghese N."/>
            <person name="Submissions S."/>
        </authorList>
    </citation>
    <scope>NUCLEOTIDE SEQUENCE</scope>
    <source>
        <strain evidence="16">DSM 18763</strain>
    </source>
</reference>
<dbReference type="InterPro" id="IPR006295">
    <property type="entry name" value="DNA_primase_DnaG"/>
</dbReference>